<dbReference type="InterPro" id="IPR000490">
    <property type="entry name" value="Glyco_hydro_17"/>
</dbReference>
<keyword evidence="2" id="KW-0732">Signal</keyword>
<evidence type="ECO:0000259" key="7">
    <source>
        <dbReference type="SMART" id="SM00768"/>
    </source>
</evidence>
<reference evidence="8 9" key="1">
    <citation type="submission" date="2018-06" db="EMBL/GenBank/DDBJ databases">
        <title>The Genome of Cuscuta australis (Dodder) Provides Insight into the Evolution of Plant Parasitism.</title>
        <authorList>
            <person name="Liu H."/>
        </authorList>
    </citation>
    <scope>NUCLEOTIDE SEQUENCE [LARGE SCALE GENOMIC DNA]</scope>
    <source>
        <strain evidence="9">cv. Yunnan</strain>
        <tissue evidence="8">Vines</tissue>
    </source>
</reference>
<keyword evidence="5" id="KW-0326">Glycosidase</keyword>
<dbReference type="InterPro" id="IPR017853">
    <property type="entry name" value="GH"/>
</dbReference>
<dbReference type="SUPFAM" id="SSF51445">
    <property type="entry name" value="(Trans)glycosidases"/>
    <property type="match status" value="1"/>
</dbReference>
<dbReference type="Gene3D" id="3.20.20.80">
    <property type="entry name" value="Glycosidases"/>
    <property type="match status" value="1"/>
</dbReference>
<keyword evidence="9" id="KW-1185">Reference proteome</keyword>
<keyword evidence="4" id="KW-1015">Disulfide bond</keyword>
<evidence type="ECO:0000313" key="8">
    <source>
        <dbReference type="EMBL" id="RAL45721.1"/>
    </source>
</evidence>
<sequence length="534" mass="60129">MKASSKGGPPDSSSEFRRRRSIMERKLATWLAILSVLAAGGPAHGFIGIYWGRFATQSMVPSMVVDLLLQNGISEIRLYSPSTNVLTALEDSSLGVTVTLTNDFVKRMKWSNLQSVRDWINELVAVPVKRGVNIRTIIVLDEPFYPVKGQDPIWNATNVFRETVDCLQKANLSHIRTTTTHFSNILKVGRKPSEADFQDEYKDKMLEYLSLYNSTNSFFMYDLYPIFSAQLNNWPIEFAFMDNKSNFTIVDGKYTYTNAFEFMFDALVVAIEKAGYPDMEIVIGQVGWPTDGAKDANITNAERFYRSFLMHIAQKKGTPRRPNTNIDVFLATLTDENKIPLQVGPYQRRRGIYNYDGTPKFKIDFSGQGRDMYPWTAKGIVKMPSRWCIFNGDTSNLTKVDEQVRFACNKSDCTSLYFGSSCGNLNYTWNASYAFNMYYQSNNQELSSGACGFAGLGALTPYDPSVGTCTFPVEILTAENVDGGRQLINYIGYSQSGGALHKTPYLTLGIPLLATFFVFLKHTSRTSAHYLPFQ</sequence>
<evidence type="ECO:0000256" key="4">
    <source>
        <dbReference type="ARBA" id="ARBA00023157"/>
    </source>
</evidence>
<evidence type="ECO:0000313" key="9">
    <source>
        <dbReference type="Proteomes" id="UP000249390"/>
    </source>
</evidence>
<name>A0A328DNF2_9ASTE</name>
<dbReference type="Pfam" id="PF00332">
    <property type="entry name" value="Glyco_hydro_17"/>
    <property type="match status" value="1"/>
</dbReference>
<dbReference type="InterPro" id="IPR044965">
    <property type="entry name" value="Glyco_hydro_17_plant"/>
</dbReference>
<dbReference type="InterPro" id="IPR012946">
    <property type="entry name" value="X8"/>
</dbReference>
<feature type="domain" description="X8" evidence="7">
    <location>
        <begin position="386"/>
        <end position="471"/>
    </location>
</feature>
<evidence type="ECO:0000256" key="1">
    <source>
        <dbReference type="ARBA" id="ARBA00008773"/>
    </source>
</evidence>
<evidence type="ECO:0000256" key="2">
    <source>
        <dbReference type="ARBA" id="ARBA00022729"/>
    </source>
</evidence>
<dbReference type="Pfam" id="PF07983">
    <property type="entry name" value="X8"/>
    <property type="match status" value="1"/>
</dbReference>
<dbReference type="SMART" id="SM00768">
    <property type="entry name" value="X8"/>
    <property type="match status" value="1"/>
</dbReference>
<dbReference type="EMBL" id="NQVE01000129">
    <property type="protein sequence ID" value="RAL45721.1"/>
    <property type="molecule type" value="Genomic_DNA"/>
</dbReference>
<evidence type="ECO:0000256" key="6">
    <source>
        <dbReference type="RuleBase" id="RU004335"/>
    </source>
</evidence>
<proteinExistence type="inferred from homology"/>
<dbReference type="GO" id="GO:0005975">
    <property type="term" value="P:carbohydrate metabolic process"/>
    <property type="evidence" value="ECO:0007669"/>
    <property type="project" value="InterPro"/>
</dbReference>
<evidence type="ECO:0000256" key="3">
    <source>
        <dbReference type="ARBA" id="ARBA00022801"/>
    </source>
</evidence>
<protein>
    <recommendedName>
        <fullName evidence="7">X8 domain-containing protein</fullName>
    </recommendedName>
</protein>
<dbReference type="Gene3D" id="1.20.58.1040">
    <property type="match status" value="1"/>
</dbReference>
<dbReference type="AlphaFoldDB" id="A0A328DNF2"/>
<comment type="similarity">
    <text evidence="1 6">Belongs to the glycosyl hydrolase 17 family.</text>
</comment>
<organism evidence="8 9">
    <name type="scientific">Cuscuta australis</name>
    <dbReference type="NCBI Taxonomy" id="267555"/>
    <lineage>
        <taxon>Eukaryota</taxon>
        <taxon>Viridiplantae</taxon>
        <taxon>Streptophyta</taxon>
        <taxon>Embryophyta</taxon>
        <taxon>Tracheophyta</taxon>
        <taxon>Spermatophyta</taxon>
        <taxon>Magnoliopsida</taxon>
        <taxon>eudicotyledons</taxon>
        <taxon>Gunneridae</taxon>
        <taxon>Pentapetalae</taxon>
        <taxon>asterids</taxon>
        <taxon>lamiids</taxon>
        <taxon>Solanales</taxon>
        <taxon>Convolvulaceae</taxon>
        <taxon>Cuscuteae</taxon>
        <taxon>Cuscuta</taxon>
        <taxon>Cuscuta subgen. Grammica</taxon>
        <taxon>Cuscuta sect. Cleistogrammica</taxon>
    </lineage>
</organism>
<dbReference type="Proteomes" id="UP000249390">
    <property type="component" value="Unassembled WGS sequence"/>
</dbReference>
<dbReference type="PANTHER" id="PTHR32227">
    <property type="entry name" value="GLUCAN ENDO-1,3-BETA-GLUCOSIDASE BG1-RELATED-RELATED"/>
    <property type="match status" value="1"/>
</dbReference>
<gene>
    <name evidence="8" type="ORF">DM860_009585</name>
</gene>
<dbReference type="GO" id="GO:0004553">
    <property type="term" value="F:hydrolase activity, hydrolyzing O-glycosyl compounds"/>
    <property type="evidence" value="ECO:0007669"/>
    <property type="project" value="InterPro"/>
</dbReference>
<comment type="caution">
    <text evidence="8">The sequence shown here is derived from an EMBL/GenBank/DDBJ whole genome shotgun (WGS) entry which is preliminary data.</text>
</comment>
<keyword evidence="3" id="KW-0378">Hydrolase</keyword>
<evidence type="ECO:0000256" key="5">
    <source>
        <dbReference type="ARBA" id="ARBA00023295"/>
    </source>
</evidence>
<accession>A0A328DNF2</accession>